<proteinExistence type="inferred from homology"/>
<keyword evidence="11" id="KW-1185">Reference proteome</keyword>
<name>A0A553N2W4_9TELE</name>
<dbReference type="InterPro" id="IPR048839">
    <property type="entry name" value="SPATA2_PUB-like"/>
</dbReference>
<gene>
    <name evidence="10" type="ORF">DNTS_027180</name>
</gene>
<evidence type="ECO:0000313" key="11">
    <source>
        <dbReference type="Proteomes" id="UP000316079"/>
    </source>
</evidence>
<evidence type="ECO:0000256" key="2">
    <source>
        <dbReference type="ARBA" id="ARBA00022692"/>
    </source>
</evidence>
<dbReference type="InterPro" id="IPR008253">
    <property type="entry name" value="Marvel"/>
</dbReference>
<accession>A0A553N2W4</accession>
<protein>
    <recommendedName>
        <fullName evidence="9">MARVEL domain-containing protein</fullName>
    </recommendedName>
</protein>
<dbReference type="GO" id="GO:0016020">
    <property type="term" value="C:membrane"/>
    <property type="evidence" value="ECO:0007669"/>
    <property type="project" value="UniProtKB-SubCell"/>
</dbReference>
<dbReference type="Proteomes" id="UP000316079">
    <property type="component" value="Unassembled WGS sequence"/>
</dbReference>
<feature type="compositionally biased region" description="Basic and acidic residues" evidence="7">
    <location>
        <begin position="230"/>
        <end position="253"/>
    </location>
</feature>
<feature type="transmembrane region" description="Helical" evidence="8">
    <location>
        <begin position="583"/>
        <end position="601"/>
    </location>
</feature>
<dbReference type="AlphaFoldDB" id="A0A553N2W4"/>
<sequence>MTNCVEERVPRYRDEVFAKYLKYYGGVDFDSSLGLCSKAQVADDDGSSLFLRKNLSFSEPLPDLFWETLYRCLEQRDYRRRVNDFTTALKLLETFCVNLFLFPWKKEIKTLKTFTGHFVYYIMPVLPFSKGILKMIGYRETDTEFKLSDNFDSEEVKKIGFDLFLARLACDHFLELMNQRSLDQCLEVLQQRLTPLALSMSEDAEEHNKNIFEDDQEVDCALVEHPEQLQEDSLETHHRQDEETKRPQDDGAYEKTSSSFMTDDKSILEMWNNYPDLAFRQNPIFRKSIKSKGLAGHRGHSLDLVMEARSDISGPQSIAIHKETISGDPNTPIESLSFNPKPLVRTVGALLQRCIPESSMEDCLTEVEQLDQVHMNKLNVETLKYPTEETTQVYPCCKHVTTSPTISPVVLSLPILSSPSEEPESSIRCCGSCEESDGILQQDTTVKEPPQSIYFPNKPYGYPPVLGSPSNLNQASNEVLSAVRSQTVQQPEDDLIQTYVCVFVAFVSFTVASRPPYIAATCMEFFITLGFFLLYLLKLNKTSVFFFWPLVDVFNSFFAAALMCILSLVAVSTYTVKATLSGGIMGLLAAALWFGDGFILIRKITFNKSRTSAEAQ</sequence>
<dbReference type="PANTHER" id="PTHR15326:SF9">
    <property type="entry name" value="SPERMATOGENESIS-ASSOCIATED PROTEIN 2"/>
    <property type="match status" value="1"/>
</dbReference>
<dbReference type="Gene3D" id="1.20.58.2190">
    <property type="match status" value="1"/>
</dbReference>
<dbReference type="GO" id="GO:0005737">
    <property type="term" value="C:cytoplasm"/>
    <property type="evidence" value="ECO:0007669"/>
    <property type="project" value="TreeGrafter"/>
</dbReference>
<reference evidence="10 11" key="1">
    <citation type="journal article" date="2019" name="Sci. Data">
        <title>Hybrid genome assembly and annotation of Danionella translucida.</title>
        <authorList>
            <person name="Kadobianskyi M."/>
            <person name="Schulze L."/>
            <person name="Schuelke M."/>
            <person name="Judkewitz B."/>
        </authorList>
    </citation>
    <scope>NUCLEOTIDE SEQUENCE [LARGE SCALE GENOMIC DNA]</scope>
    <source>
        <strain evidence="10 11">Bolton</strain>
    </source>
</reference>
<comment type="subcellular location">
    <subcellularLocation>
        <location evidence="1">Membrane</location>
        <topology evidence="1">Multi-pass membrane protein</topology>
    </subcellularLocation>
</comment>
<dbReference type="PANTHER" id="PTHR15326">
    <property type="entry name" value="SPERMATOGENESIS-ASSOCIATED PROTEIN 2/TAMOZHENNIC"/>
    <property type="match status" value="1"/>
</dbReference>
<evidence type="ECO:0000256" key="7">
    <source>
        <dbReference type="SAM" id="MobiDB-lite"/>
    </source>
</evidence>
<keyword evidence="3 8" id="KW-1133">Transmembrane helix</keyword>
<dbReference type="STRING" id="623744.A0A553N2W4"/>
<dbReference type="Pfam" id="PF21388">
    <property type="entry name" value="SPATA2_PUB-like"/>
    <property type="match status" value="1"/>
</dbReference>
<evidence type="ECO:0000256" key="4">
    <source>
        <dbReference type="ARBA" id="ARBA00023136"/>
    </source>
</evidence>
<dbReference type="InterPro" id="IPR036339">
    <property type="entry name" value="PUB-like_dom_sf"/>
</dbReference>
<organism evidence="10 11">
    <name type="scientific">Danionella cerebrum</name>
    <dbReference type="NCBI Taxonomy" id="2873325"/>
    <lineage>
        <taxon>Eukaryota</taxon>
        <taxon>Metazoa</taxon>
        <taxon>Chordata</taxon>
        <taxon>Craniata</taxon>
        <taxon>Vertebrata</taxon>
        <taxon>Euteleostomi</taxon>
        <taxon>Actinopterygii</taxon>
        <taxon>Neopterygii</taxon>
        <taxon>Teleostei</taxon>
        <taxon>Ostariophysi</taxon>
        <taxon>Cypriniformes</taxon>
        <taxon>Danionidae</taxon>
        <taxon>Danioninae</taxon>
        <taxon>Danionella</taxon>
    </lineage>
</organism>
<keyword evidence="4 6" id="KW-0472">Membrane</keyword>
<feature type="transmembrane region" description="Helical" evidence="8">
    <location>
        <begin position="544"/>
        <end position="571"/>
    </location>
</feature>
<feature type="region of interest" description="Disordered" evidence="7">
    <location>
        <begin position="230"/>
        <end position="259"/>
    </location>
</feature>
<evidence type="ECO:0000256" key="1">
    <source>
        <dbReference type="ARBA" id="ARBA00004141"/>
    </source>
</evidence>
<evidence type="ECO:0000256" key="8">
    <source>
        <dbReference type="SAM" id="Phobius"/>
    </source>
</evidence>
<feature type="domain" description="MARVEL" evidence="9">
    <location>
        <begin position="488"/>
        <end position="605"/>
    </location>
</feature>
<dbReference type="EMBL" id="SRMA01027104">
    <property type="protein sequence ID" value="TRY59775.1"/>
    <property type="molecule type" value="Genomic_DNA"/>
</dbReference>
<evidence type="ECO:0000259" key="9">
    <source>
        <dbReference type="PROSITE" id="PS51225"/>
    </source>
</evidence>
<evidence type="ECO:0000256" key="5">
    <source>
        <dbReference type="ARBA" id="ARBA00038142"/>
    </source>
</evidence>
<dbReference type="SUPFAM" id="SSF143503">
    <property type="entry name" value="PUG domain-like"/>
    <property type="match status" value="1"/>
</dbReference>
<feature type="transmembrane region" description="Helical" evidence="8">
    <location>
        <begin position="517"/>
        <end position="537"/>
    </location>
</feature>
<evidence type="ECO:0000256" key="3">
    <source>
        <dbReference type="ARBA" id="ARBA00022989"/>
    </source>
</evidence>
<comment type="similarity">
    <text evidence="5">Belongs to the SPATA2 family.</text>
</comment>
<evidence type="ECO:0000256" key="6">
    <source>
        <dbReference type="PROSITE-ProRule" id="PRU00581"/>
    </source>
</evidence>
<dbReference type="PROSITE" id="PS51225">
    <property type="entry name" value="MARVEL"/>
    <property type="match status" value="1"/>
</dbReference>
<comment type="caution">
    <text evidence="10">The sequence shown here is derived from an EMBL/GenBank/DDBJ whole genome shotgun (WGS) entry which is preliminary data.</text>
</comment>
<dbReference type="OrthoDB" id="9837000at2759"/>
<keyword evidence="2 6" id="KW-0812">Transmembrane</keyword>
<evidence type="ECO:0000313" key="10">
    <source>
        <dbReference type="EMBL" id="TRY59775.1"/>
    </source>
</evidence>